<name>A0ABS6QVG7_9PSED</name>
<dbReference type="Proteomes" id="UP001049200">
    <property type="component" value="Unassembled WGS sequence"/>
</dbReference>
<evidence type="ECO:0000313" key="1">
    <source>
        <dbReference type="EMBL" id="MBV4522920.1"/>
    </source>
</evidence>
<reference evidence="1" key="1">
    <citation type="submission" date="2021-06" db="EMBL/GenBank/DDBJ databases">
        <title>Updating the genus Pseudomonas: Description of 43 new species and partition of the Pseudomonas putida group.</title>
        <authorList>
            <person name="Girard L."/>
            <person name="Lood C."/>
            <person name="Vandamme P."/>
            <person name="Rokni-Zadeh H."/>
            <person name="Van Noort V."/>
            <person name="Hofte M."/>
            <person name="Lavigne R."/>
            <person name="De Mot R."/>
        </authorList>
    </citation>
    <scope>NUCLEOTIDE SEQUENCE</scope>
    <source>
        <strain evidence="1">SWRI74</strain>
    </source>
</reference>
<organism evidence="1 2">
    <name type="scientific">Pseudomonas azerbaijanoccidentalis</name>
    <dbReference type="NCBI Taxonomy" id="2842347"/>
    <lineage>
        <taxon>Bacteria</taxon>
        <taxon>Pseudomonadati</taxon>
        <taxon>Pseudomonadota</taxon>
        <taxon>Gammaproteobacteria</taxon>
        <taxon>Pseudomonadales</taxon>
        <taxon>Pseudomonadaceae</taxon>
        <taxon>Pseudomonas</taxon>
    </lineage>
</organism>
<dbReference type="EMBL" id="JAHSTU010000008">
    <property type="protein sequence ID" value="MBV4522920.1"/>
    <property type="molecule type" value="Genomic_DNA"/>
</dbReference>
<protein>
    <submittedName>
        <fullName evidence="1">Uncharacterized protein</fullName>
    </submittedName>
</protein>
<proteinExistence type="predicted"/>
<dbReference type="RefSeq" id="WP_217872832.1">
    <property type="nucleotide sequence ID" value="NZ_JAHSTU010000008.1"/>
</dbReference>
<comment type="caution">
    <text evidence="1">The sequence shown here is derived from an EMBL/GenBank/DDBJ whole genome shotgun (WGS) entry which is preliminary data.</text>
</comment>
<accession>A0ABS6QVG7</accession>
<keyword evidence="2" id="KW-1185">Reference proteome</keyword>
<sequence length="173" mass="19649">MTLPSPKDLANMKLPSKLSKFLKAIEFQRPSGVDSREWQQLALLYKVMKDLGEGEEFERLAERLVAHLSHYQKVIRNGAEPFVSLALTRKQRRGAKRRGTFKPAVTFSDSPQEIARKRNSTPVIGLGMDSILPPPKKIRRDQVTYDAQTAPIEETDRHHALYVAGWSLAKEEP</sequence>
<gene>
    <name evidence="1" type="ORF">KVG88_22900</name>
</gene>
<evidence type="ECO:0000313" key="2">
    <source>
        <dbReference type="Proteomes" id="UP001049200"/>
    </source>
</evidence>